<feature type="domain" description="MPN" evidence="8">
    <location>
        <begin position="119"/>
        <end position="241"/>
    </location>
</feature>
<evidence type="ECO:0000256" key="3">
    <source>
        <dbReference type="ARBA" id="ARBA00022723"/>
    </source>
</evidence>
<name>A0ABV8GRX6_9BACI</name>
<sequence>MIVVLRKKGEWELTLSTITIKDVPKEDRPRERLLKLGPAHLSNQEILAILIGSGTKDEPVMSVANRVLMHFDGLKLLREATIEELIAIKGIGTAKGLLILSAIELGKRMNEYKPNEKYVIKSPDDGADYIMEEMRNLTQEHFVVLFLNTKNQIIHRQTIFIGSLNASIVHPREVYREAVKRSAASIIVAHNHPSGDPAPSQEDIHVTRRLVESGKMIGIELLDHLIIGDRKFVSLKEKGYL</sequence>
<dbReference type="PANTHER" id="PTHR30471:SF3">
    <property type="entry name" value="UPF0758 PROTEIN YEES-RELATED"/>
    <property type="match status" value="1"/>
</dbReference>
<dbReference type="Pfam" id="PF04002">
    <property type="entry name" value="RadC"/>
    <property type="match status" value="1"/>
</dbReference>
<dbReference type="Proteomes" id="UP001595772">
    <property type="component" value="Unassembled WGS sequence"/>
</dbReference>
<dbReference type="Gene3D" id="3.40.140.10">
    <property type="entry name" value="Cytidine Deaminase, domain 2"/>
    <property type="match status" value="1"/>
</dbReference>
<protein>
    <submittedName>
        <fullName evidence="9">DNA repair protein RadC</fullName>
    </submittedName>
</protein>
<keyword evidence="6" id="KW-0482">Metalloprotease</keyword>
<dbReference type="InterPro" id="IPR020891">
    <property type="entry name" value="UPF0758_CS"/>
</dbReference>
<dbReference type="PROSITE" id="PS50249">
    <property type="entry name" value="MPN"/>
    <property type="match status" value="1"/>
</dbReference>
<dbReference type="Pfam" id="PF20582">
    <property type="entry name" value="UPF0758_N"/>
    <property type="match status" value="1"/>
</dbReference>
<evidence type="ECO:0000256" key="4">
    <source>
        <dbReference type="ARBA" id="ARBA00022801"/>
    </source>
</evidence>
<evidence type="ECO:0000259" key="8">
    <source>
        <dbReference type="PROSITE" id="PS50249"/>
    </source>
</evidence>
<keyword evidence="3" id="KW-0479">Metal-binding</keyword>
<dbReference type="InterPro" id="IPR001405">
    <property type="entry name" value="UPF0758"/>
</dbReference>
<evidence type="ECO:0000256" key="7">
    <source>
        <dbReference type="RuleBase" id="RU003797"/>
    </source>
</evidence>
<dbReference type="PROSITE" id="PS01302">
    <property type="entry name" value="UPF0758"/>
    <property type="match status" value="1"/>
</dbReference>
<evidence type="ECO:0000256" key="2">
    <source>
        <dbReference type="ARBA" id="ARBA00022670"/>
    </source>
</evidence>
<keyword evidence="2" id="KW-0645">Protease</keyword>
<evidence type="ECO:0000256" key="1">
    <source>
        <dbReference type="ARBA" id="ARBA00010243"/>
    </source>
</evidence>
<dbReference type="PANTHER" id="PTHR30471">
    <property type="entry name" value="DNA REPAIR PROTEIN RADC"/>
    <property type="match status" value="1"/>
</dbReference>
<dbReference type="NCBIfam" id="NF000642">
    <property type="entry name" value="PRK00024.1"/>
    <property type="match status" value="1"/>
</dbReference>
<dbReference type="InterPro" id="IPR037518">
    <property type="entry name" value="MPN"/>
</dbReference>
<dbReference type="RefSeq" id="WP_379495143.1">
    <property type="nucleotide sequence ID" value="NZ_JBHSAO010000001.1"/>
</dbReference>
<dbReference type="InterPro" id="IPR010994">
    <property type="entry name" value="RuvA_2-like"/>
</dbReference>
<comment type="caution">
    <text evidence="9">The sequence shown here is derived from an EMBL/GenBank/DDBJ whole genome shotgun (WGS) entry which is preliminary data.</text>
</comment>
<dbReference type="InterPro" id="IPR046778">
    <property type="entry name" value="UPF0758_N"/>
</dbReference>
<evidence type="ECO:0000313" key="10">
    <source>
        <dbReference type="Proteomes" id="UP001595772"/>
    </source>
</evidence>
<accession>A0ABV8GRX6</accession>
<evidence type="ECO:0000313" key="9">
    <source>
        <dbReference type="EMBL" id="MFC4022640.1"/>
    </source>
</evidence>
<evidence type="ECO:0000256" key="5">
    <source>
        <dbReference type="ARBA" id="ARBA00022833"/>
    </source>
</evidence>
<comment type="similarity">
    <text evidence="1 7">Belongs to the UPF0758 family.</text>
</comment>
<dbReference type="InterPro" id="IPR025657">
    <property type="entry name" value="RadC_JAB"/>
</dbReference>
<keyword evidence="10" id="KW-1185">Reference proteome</keyword>
<keyword evidence="5" id="KW-0862">Zinc</keyword>
<dbReference type="Gene3D" id="1.10.150.20">
    <property type="entry name" value="5' to 3' exonuclease, C-terminal subdomain"/>
    <property type="match status" value="1"/>
</dbReference>
<organism evidence="9 10">
    <name type="scientific">Oceanobacillus longus</name>
    <dbReference type="NCBI Taxonomy" id="930120"/>
    <lineage>
        <taxon>Bacteria</taxon>
        <taxon>Bacillati</taxon>
        <taxon>Bacillota</taxon>
        <taxon>Bacilli</taxon>
        <taxon>Bacillales</taxon>
        <taxon>Bacillaceae</taxon>
        <taxon>Oceanobacillus</taxon>
    </lineage>
</organism>
<dbReference type="SUPFAM" id="SSF102712">
    <property type="entry name" value="JAB1/MPN domain"/>
    <property type="match status" value="1"/>
</dbReference>
<dbReference type="CDD" id="cd08071">
    <property type="entry name" value="MPN_DUF2466"/>
    <property type="match status" value="1"/>
</dbReference>
<gene>
    <name evidence="9" type="primary">radC</name>
    <name evidence="9" type="ORF">ACFOUV_02260</name>
</gene>
<dbReference type="NCBIfam" id="TIGR00608">
    <property type="entry name" value="radc"/>
    <property type="match status" value="1"/>
</dbReference>
<reference evidence="10" key="1">
    <citation type="journal article" date="2019" name="Int. J. Syst. Evol. Microbiol.">
        <title>The Global Catalogue of Microorganisms (GCM) 10K type strain sequencing project: providing services to taxonomists for standard genome sequencing and annotation.</title>
        <authorList>
            <consortium name="The Broad Institute Genomics Platform"/>
            <consortium name="The Broad Institute Genome Sequencing Center for Infectious Disease"/>
            <person name="Wu L."/>
            <person name="Ma J."/>
        </authorList>
    </citation>
    <scope>NUCLEOTIDE SEQUENCE [LARGE SCALE GENOMIC DNA]</scope>
    <source>
        <strain evidence="10">IBRC-M 10703</strain>
    </source>
</reference>
<dbReference type="SUPFAM" id="SSF47781">
    <property type="entry name" value="RuvA domain 2-like"/>
    <property type="match status" value="1"/>
</dbReference>
<proteinExistence type="inferred from homology"/>
<evidence type="ECO:0000256" key="6">
    <source>
        <dbReference type="ARBA" id="ARBA00023049"/>
    </source>
</evidence>
<dbReference type="EMBL" id="JBHSAO010000001">
    <property type="protein sequence ID" value="MFC4022640.1"/>
    <property type="molecule type" value="Genomic_DNA"/>
</dbReference>
<keyword evidence="4" id="KW-0378">Hydrolase</keyword>